<proteinExistence type="predicted"/>
<evidence type="ECO:0000313" key="2">
    <source>
        <dbReference type="EMBL" id="KAL0015499.1"/>
    </source>
</evidence>
<dbReference type="InterPro" id="IPR044190">
    <property type="entry name" value="THA8-like"/>
</dbReference>
<evidence type="ECO:0000256" key="1">
    <source>
        <dbReference type="SAM" id="Coils"/>
    </source>
</evidence>
<dbReference type="GO" id="GO:0009658">
    <property type="term" value="P:chloroplast organization"/>
    <property type="evidence" value="ECO:0007669"/>
    <property type="project" value="InterPro"/>
</dbReference>
<comment type="caution">
    <text evidence="2">The sequence shown here is derived from an EMBL/GenBank/DDBJ whole genome shotgun (WGS) entry which is preliminary data.</text>
</comment>
<protein>
    <recommendedName>
        <fullName evidence="4">Pentatricopeptide repeat-containing protein</fullName>
    </recommendedName>
</protein>
<keyword evidence="3" id="KW-1185">Reference proteome</keyword>
<dbReference type="PANTHER" id="PTHR47594:SF3">
    <property type="entry name" value="PROTEIN THYLAKOID ASSEMBLY 8, CHLOROPLASTIC"/>
    <property type="match status" value="1"/>
</dbReference>
<dbReference type="GO" id="GO:0003723">
    <property type="term" value="F:RNA binding"/>
    <property type="evidence" value="ECO:0007669"/>
    <property type="project" value="InterPro"/>
</dbReference>
<reference evidence="2 3" key="1">
    <citation type="submission" date="2024-01" db="EMBL/GenBank/DDBJ databases">
        <title>A telomere-to-telomere, gap-free genome of sweet tea (Lithocarpus litseifolius).</title>
        <authorList>
            <person name="Zhou J."/>
        </authorList>
    </citation>
    <scope>NUCLEOTIDE SEQUENCE [LARGE SCALE GENOMIC DNA]</scope>
    <source>
        <strain evidence="2">Zhou-2022a</strain>
        <tissue evidence="2">Leaf</tissue>
    </source>
</reference>
<dbReference type="Proteomes" id="UP001459277">
    <property type="component" value="Unassembled WGS sequence"/>
</dbReference>
<dbReference type="EMBL" id="JAZDWU010000001">
    <property type="protein sequence ID" value="KAL0015499.1"/>
    <property type="molecule type" value="Genomic_DNA"/>
</dbReference>
<feature type="coiled-coil region" evidence="1">
    <location>
        <begin position="60"/>
        <end position="87"/>
    </location>
</feature>
<dbReference type="AlphaFoldDB" id="A0AAW2DZ97"/>
<organism evidence="2 3">
    <name type="scientific">Lithocarpus litseifolius</name>
    <dbReference type="NCBI Taxonomy" id="425828"/>
    <lineage>
        <taxon>Eukaryota</taxon>
        <taxon>Viridiplantae</taxon>
        <taxon>Streptophyta</taxon>
        <taxon>Embryophyta</taxon>
        <taxon>Tracheophyta</taxon>
        <taxon>Spermatophyta</taxon>
        <taxon>Magnoliopsida</taxon>
        <taxon>eudicotyledons</taxon>
        <taxon>Gunneridae</taxon>
        <taxon>Pentapetalae</taxon>
        <taxon>rosids</taxon>
        <taxon>fabids</taxon>
        <taxon>Fagales</taxon>
        <taxon>Fagaceae</taxon>
        <taxon>Lithocarpus</taxon>
    </lineage>
</organism>
<dbReference type="PANTHER" id="PTHR47594">
    <property type="entry name" value="PPR CONTAINING PLANT-LIKE PROTEIN"/>
    <property type="match status" value="1"/>
</dbReference>
<dbReference type="GO" id="GO:0000373">
    <property type="term" value="P:Group II intron splicing"/>
    <property type="evidence" value="ECO:0007669"/>
    <property type="project" value="InterPro"/>
</dbReference>
<evidence type="ECO:0008006" key="4">
    <source>
        <dbReference type="Google" id="ProtNLM"/>
    </source>
</evidence>
<evidence type="ECO:0000313" key="3">
    <source>
        <dbReference type="Proteomes" id="UP001459277"/>
    </source>
</evidence>
<keyword evidence="1" id="KW-0175">Coiled coil</keyword>
<gene>
    <name evidence="2" type="ORF">SO802_002568</name>
</gene>
<name>A0AAW2DZ97_9ROSI</name>
<accession>A0AAW2DZ97</accession>
<sequence>MVEDLDRLICDLETNCGGGGIQCDDKWLIRLIKAVISADRRESTIKIYKMMKRSGWRSTFEADEYVVKALSKELRRLEEESLAIEVKGALSKGNLEGLRV</sequence>